<sequence length="252" mass="30275">MTLLLGLIFIFVIFYLITYNTRTETMDTIPKTQRRQGLIYTNPKTIYKLYKMIYTVTRILEIYNIQYWMDGGTLLGAVRHKGIIPWDEDADFEIFDSEEEKMKLIYNPLERFGYKMMATWWGFKIFPVDGAPIKGYKWKYPGLDIFVMEITKDKNDEDIIQYKYPMAKKIFGRCSLYYKDFYPLQDYKFGSFSLKGPLSTKRYLDNCYDTDWYDVAYMLYDHEHEKPYKKIKIKLTDEDRQPAKPFYIAGNK</sequence>
<feature type="domain" description="LicD/FKTN/FKRP nucleotidyltransferase" evidence="1">
    <location>
        <begin position="63"/>
        <end position="107"/>
    </location>
</feature>
<dbReference type="Pfam" id="PF04991">
    <property type="entry name" value="LicD"/>
    <property type="match status" value="1"/>
</dbReference>
<reference evidence="2" key="1">
    <citation type="submission" date="2018-10" db="EMBL/GenBank/DDBJ databases">
        <title>Hidden diversity of soil giant viruses.</title>
        <authorList>
            <person name="Schulz F."/>
            <person name="Alteio L."/>
            <person name="Goudeau D."/>
            <person name="Ryan E.M."/>
            <person name="Malmstrom R.R."/>
            <person name="Blanchard J."/>
            <person name="Woyke T."/>
        </authorList>
    </citation>
    <scope>NUCLEOTIDE SEQUENCE</scope>
    <source>
        <strain evidence="2">HAV1</strain>
    </source>
</reference>
<dbReference type="InterPro" id="IPR052942">
    <property type="entry name" value="LPS_cholinephosphotransferase"/>
</dbReference>
<dbReference type="GO" id="GO:0009100">
    <property type="term" value="P:glycoprotein metabolic process"/>
    <property type="evidence" value="ECO:0007669"/>
    <property type="project" value="UniProtKB-ARBA"/>
</dbReference>
<evidence type="ECO:0000259" key="1">
    <source>
        <dbReference type="Pfam" id="PF04991"/>
    </source>
</evidence>
<organism evidence="2">
    <name type="scientific">Harvfovirus sp</name>
    <dbReference type="NCBI Taxonomy" id="2487768"/>
    <lineage>
        <taxon>Viruses</taxon>
        <taxon>Varidnaviria</taxon>
        <taxon>Bamfordvirae</taxon>
        <taxon>Nucleocytoviricota</taxon>
        <taxon>Megaviricetes</taxon>
        <taxon>Imitervirales</taxon>
        <taxon>Mimiviridae</taxon>
        <taxon>Klosneuvirinae</taxon>
    </lineage>
</organism>
<dbReference type="InterPro" id="IPR007074">
    <property type="entry name" value="LicD/FKTN/FKRP_NTP_transf"/>
</dbReference>
<dbReference type="PANTHER" id="PTHR43404">
    <property type="entry name" value="LIPOPOLYSACCHARIDE CHOLINEPHOSPHOTRANSFERASE LICD"/>
    <property type="match status" value="1"/>
</dbReference>
<name>A0A3G5A2H9_9VIRU</name>
<accession>A0A3G5A2H9</accession>
<proteinExistence type="predicted"/>
<evidence type="ECO:0000313" key="2">
    <source>
        <dbReference type="EMBL" id="AYV81428.1"/>
    </source>
</evidence>
<dbReference type="EMBL" id="MK072275">
    <property type="protein sequence ID" value="AYV81428.1"/>
    <property type="molecule type" value="Genomic_DNA"/>
</dbReference>
<dbReference type="PANTHER" id="PTHR43404:SF2">
    <property type="entry name" value="LIPOPOLYSACCHARIDE CHOLINEPHOSPHOTRANSFERASE LICD"/>
    <property type="match status" value="1"/>
</dbReference>
<protein>
    <submittedName>
        <fullName evidence="2">Phosphorylcholine metabolism protein LicD</fullName>
    </submittedName>
</protein>
<gene>
    <name evidence="2" type="ORF">Harvfovirus33_6</name>
</gene>